<gene>
    <name evidence="2" type="ORF">K7C98_15665</name>
</gene>
<evidence type="ECO:0000313" key="3">
    <source>
        <dbReference type="Proteomes" id="UP001139031"/>
    </source>
</evidence>
<accession>A0ABS7TR37</accession>
<evidence type="ECO:0000313" key="2">
    <source>
        <dbReference type="EMBL" id="MBZ5710699.1"/>
    </source>
</evidence>
<dbReference type="EMBL" id="JAIRAU010000019">
    <property type="protein sequence ID" value="MBZ5710699.1"/>
    <property type="molecule type" value="Genomic_DNA"/>
</dbReference>
<sequence>MSATTDLTACIERILANLQAIARTPIRHDHRRRFVADLLRDVYALGLAWSGDPALRGEAFARLAPLWRHFADEGPFELQMFAARVSSSALLDAEGWVGPCRRRSALAFFVELAGAELDLARLEEDLDGLDETLREQATREGYLRDEERDAGVPHAHWWWWAPDRSGP</sequence>
<dbReference type="Proteomes" id="UP001139031">
    <property type="component" value="Unassembled WGS sequence"/>
</dbReference>
<organism evidence="2 3">
    <name type="scientific">Nannocystis pusilla</name>
    <dbReference type="NCBI Taxonomy" id="889268"/>
    <lineage>
        <taxon>Bacteria</taxon>
        <taxon>Pseudomonadati</taxon>
        <taxon>Myxococcota</taxon>
        <taxon>Polyangia</taxon>
        <taxon>Nannocystales</taxon>
        <taxon>Nannocystaceae</taxon>
        <taxon>Nannocystis</taxon>
    </lineage>
</organism>
<proteinExistence type="predicted"/>
<name>A0ABS7TR37_9BACT</name>
<evidence type="ECO:0000256" key="1">
    <source>
        <dbReference type="SAM" id="Coils"/>
    </source>
</evidence>
<keyword evidence="1" id="KW-0175">Coiled coil</keyword>
<reference evidence="2" key="1">
    <citation type="submission" date="2021-08" db="EMBL/GenBank/DDBJ databases">
        <authorList>
            <person name="Stevens D.C."/>
        </authorList>
    </citation>
    <scope>NUCLEOTIDE SEQUENCE</scope>
    <source>
        <strain evidence="2">DSM 53165</strain>
    </source>
</reference>
<comment type="caution">
    <text evidence="2">The sequence shown here is derived from an EMBL/GenBank/DDBJ whole genome shotgun (WGS) entry which is preliminary data.</text>
</comment>
<keyword evidence="3" id="KW-1185">Reference proteome</keyword>
<protein>
    <submittedName>
        <fullName evidence="2">Uncharacterized protein</fullName>
    </submittedName>
</protein>
<dbReference type="RefSeq" id="WP_224192469.1">
    <property type="nucleotide sequence ID" value="NZ_JAIRAU010000019.1"/>
</dbReference>
<feature type="coiled-coil region" evidence="1">
    <location>
        <begin position="112"/>
        <end position="139"/>
    </location>
</feature>